<dbReference type="SUPFAM" id="SSF48371">
    <property type="entry name" value="ARM repeat"/>
    <property type="match status" value="1"/>
</dbReference>
<evidence type="ECO:0000313" key="2">
    <source>
        <dbReference type="Proteomes" id="UP000001542"/>
    </source>
</evidence>
<gene>
    <name evidence="1" type="ORF">TVAG_363160</name>
</gene>
<dbReference type="RefSeq" id="XP_001305768.1">
    <property type="nucleotide sequence ID" value="XM_001305767.1"/>
</dbReference>
<organism evidence="1 2">
    <name type="scientific">Trichomonas vaginalis (strain ATCC PRA-98 / G3)</name>
    <dbReference type="NCBI Taxonomy" id="412133"/>
    <lineage>
        <taxon>Eukaryota</taxon>
        <taxon>Metamonada</taxon>
        <taxon>Parabasalia</taxon>
        <taxon>Trichomonadida</taxon>
        <taxon>Trichomonadidae</taxon>
        <taxon>Trichomonas</taxon>
    </lineage>
</organism>
<evidence type="ECO:0000313" key="1">
    <source>
        <dbReference type="EMBL" id="EAX92838.1"/>
    </source>
</evidence>
<dbReference type="AlphaFoldDB" id="A2FQH7"/>
<dbReference type="EMBL" id="DS113944">
    <property type="protein sequence ID" value="EAX92838.1"/>
    <property type="molecule type" value="Genomic_DNA"/>
</dbReference>
<dbReference type="Proteomes" id="UP000001542">
    <property type="component" value="Unassembled WGS sequence"/>
</dbReference>
<dbReference type="VEuPathDB" id="TrichDB:TVAG_363160"/>
<dbReference type="InParanoid" id="A2FQH7"/>
<proteinExistence type="predicted"/>
<dbReference type="Gene3D" id="1.25.10.10">
    <property type="entry name" value="Leucine-rich Repeat Variant"/>
    <property type="match status" value="1"/>
</dbReference>
<sequence length="467" mass="53371">MKGFQQEWALASYNRQERLFNSLRHESSDSDEISSDVIITLANNIVNSYEKNNIDTNSIIQLSENLIKNNSLSVISFEQMNFLQILVSIFQNSNEENLLHAVLRIFIVWTHKWEQKVGILTKEEFSVYLTQFIFINNTPISCIYLSLNLLNRLLIIQPLLKIKLIEELDIFKNLVSLFANCDNEKLRDEILLCIWSLLHTIPHPDYEHISSVTDLFIDLFSDPSAPNFEKRVYIASVFAECSENCAFVLCELFSPAEILPNFETYSDEVKISILDLINTILLTDDTCTSMSVISGLTLDFFGGVADSENEDLILSSVRMLCALLRNEECTHELIQSALDDGVMEQLFIWYDNGTFQLKRYSAIALLQALSFQTQYVFHPFIVDKGFFELMVNFLDLGSQIVTKEVLHAILMIDNYCSVKQPSISELINSLNLKKEALGIDPFDPSDLANLDTIREGLMILNDEPLSF</sequence>
<name>A2FQH7_TRIV3</name>
<dbReference type="InterPro" id="IPR016024">
    <property type="entry name" value="ARM-type_fold"/>
</dbReference>
<reference evidence="1" key="2">
    <citation type="journal article" date="2007" name="Science">
        <title>Draft genome sequence of the sexually transmitted pathogen Trichomonas vaginalis.</title>
        <authorList>
            <person name="Carlton J.M."/>
            <person name="Hirt R.P."/>
            <person name="Silva J.C."/>
            <person name="Delcher A.L."/>
            <person name="Schatz M."/>
            <person name="Zhao Q."/>
            <person name="Wortman J.R."/>
            <person name="Bidwell S.L."/>
            <person name="Alsmark U.C.M."/>
            <person name="Besteiro S."/>
            <person name="Sicheritz-Ponten T."/>
            <person name="Noel C.J."/>
            <person name="Dacks J.B."/>
            <person name="Foster P.G."/>
            <person name="Simillion C."/>
            <person name="Van de Peer Y."/>
            <person name="Miranda-Saavedra D."/>
            <person name="Barton G.J."/>
            <person name="Westrop G.D."/>
            <person name="Mueller S."/>
            <person name="Dessi D."/>
            <person name="Fiori P.L."/>
            <person name="Ren Q."/>
            <person name="Paulsen I."/>
            <person name="Zhang H."/>
            <person name="Bastida-Corcuera F.D."/>
            <person name="Simoes-Barbosa A."/>
            <person name="Brown M.T."/>
            <person name="Hayes R.D."/>
            <person name="Mukherjee M."/>
            <person name="Okumura C.Y."/>
            <person name="Schneider R."/>
            <person name="Smith A.J."/>
            <person name="Vanacova S."/>
            <person name="Villalvazo M."/>
            <person name="Haas B.J."/>
            <person name="Pertea M."/>
            <person name="Feldblyum T.V."/>
            <person name="Utterback T.R."/>
            <person name="Shu C.L."/>
            <person name="Osoegawa K."/>
            <person name="de Jong P.J."/>
            <person name="Hrdy I."/>
            <person name="Horvathova L."/>
            <person name="Zubacova Z."/>
            <person name="Dolezal P."/>
            <person name="Malik S.B."/>
            <person name="Logsdon J.M. Jr."/>
            <person name="Henze K."/>
            <person name="Gupta A."/>
            <person name="Wang C.C."/>
            <person name="Dunne R.L."/>
            <person name="Upcroft J.A."/>
            <person name="Upcroft P."/>
            <person name="White O."/>
            <person name="Salzberg S.L."/>
            <person name="Tang P."/>
            <person name="Chiu C.-H."/>
            <person name="Lee Y.-S."/>
            <person name="Embley T.M."/>
            <person name="Coombs G.H."/>
            <person name="Mottram J.C."/>
            <person name="Tachezy J."/>
            <person name="Fraser-Liggett C.M."/>
            <person name="Johnson P.J."/>
        </authorList>
    </citation>
    <scope>NUCLEOTIDE SEQUENCE [LARGE SCALE GENOMIC DNA]</scope>
    <source>
        <strain evidence="1">G3</strain>
    </source>
</reference>
<protein>
    <submittedName>
        <fullName evidence="1">Uncharacterized protein</fullName>
    </submittedName>
</protein>
<dbReference type="KEGG" id="tva:4750553"/>
<keyword evidence="2" id="KW-1185">Reference proteome</keyword>
<accession>A2FQH7</accession>
<dbReference type="VEuPathDB" id="TrichDB:TVAGG3_0843050"/>
<dbReference type="InterPro" id="IPR011989">
    <property type="entry name" value="ARM-like"/>
</dbReference>
<reference evidence="1" key="1">
    <citation type="submission" date="2006-10" db="EMBL/GenBank/DDBJ databases">
        <authorList>
            <person name="Amadeo P."/>
            <person name="Zhao Q."/>
            <person name="Wortman J."/>
            <person name="Fraser-Liggett C."/>
            <person name="Carlton J."/>
        </authorList>
    </citation>
    <scope>NUCLEOTIDE SEQUENCE</scope>
    <source>
        <strain evidence="1">G3</strain>
    </source>
</reference>
<dbReference type="SMR" id="A2FQH7"/>